<dbReference type="Gene3D" id="4.10.1050.10">
    <property type="entry name" value="At2g23090-like"/>
    <property type="match status" value="1"/>
</dbReference>
<organism evidence="3 4">
    <name type="scientific">Musa troglodytarum</name>
    <name type="common">fe'i banana</name>
    <dbReference type="NCBI Taxonomy" id="320322"/>
    <lineage>
        <taxon>Eukaryota</taxon>
        <taxon>Viridiplantae</taxon>
        <taxon>Streptophyta</taxon>
        <taxon>Embryophyta</taxon>
        <taxon>Tracheophyta</taxon>
        <taxon>Spermatophyta</taxon>
        <taxon>Magnoliopsida</taxon>
        <taxon>Liliopsida</taxon>
        <taxon>Zingiberales</taxon>
        <taxon>Musaceae</taxon>
        <taxon>Musa</taxon>
    </lineage>
</organism>
<feature type="domain" description="Small EDRK-rich factor-like N-terminal" evidence="2">
    <location>
        <begin position="3"/>
        <end position="35"/>
    </location>
</feature>
<proteinExistence type="predicted"/>
<evidence type="ECO:0000259" key="2">
    <source>
        <dbReference type="Pfam" id="PF04419"/>
    </source>
</evidence>
<feature type="region of interest" description="Disordered" evidence="1">
    <location>
        <begin position="73"/>
        <end position="112"/>
    </location>
</feature>
<dbReference type="PANTHER" id="PTHR33788">
    <property type="entry name" value="OS07G0114300 PROTEIN"/>
    <property type="match status" value="1"/>
</dbReference>
<dbReference type="Pfam" id="PF04419">
    <property type="entry name" value="SERF-like_N"/>
    <property type="match status" value="1"/>
</dbReference>
<sequence>MGGGNGQKSKMAREKNIEKNKAPKGSQLESNKKAMTIQCYHAIHMVFVESLCFCCCKSSARYACKHLYVPHRKSSAENMPKQSIPSPMFVSASPTLRSSKQATRKPKPTKCG</sequence>
<dbReference type="InterPro" id="IPR039713">
    <property type="entry name" value="At2g23090-like"/>
</dbReference>
<dbReference type="SUPFAM" id="SSF118359">
    <property type="entry name" value="Expressed protein At2g23090/F21P24.15"/>
    <property type="match status" value="1"/>
</dbReference>
<dbReference type="InterPro" id="IPR007513">
    <property type="entry name" value="SERF-like_N"/>
</dbReference>
<evidence type="ECO:0000256" key="1">
    <source>
        <dbReference type="SAM" id="MobiDB-lite"/>
    </source>
</evidence>
<feature type="compositionally biased region" description="Polar residues" evidence="1">
    <location>
        <begin position="92"/>
        <end position="101"/>
    </location>
</feature>
<name>A0A9E7H3Q2_9LILI</name>
<dbReference type="EMBL" id="CP097510">
    <property type="protein sequence ID" value="URE22623.1"/>
    <property type="molecule type" value="Genomic_DNA"/>
</dbReference>
<feature type="compositionally biased region" description="Basic and acidic residues" evidence="1">
    <location>
        <begin position="11"/>
        <end position="21"/>
    </location>
</feature>
<reference evidence="3" key="1">
    <citation type="submission" date="2022-05" db="EMBL/GenBank/DDBJ databases">
        <title>The Musa troglodytarum L. genome provides insights into the mechanism of non-climacteric behaviour and enrichment of carotenoids.</title>
        <authorList>
            <person name="Wang J."/>
        </authorList>
    </citation>
    <scope>NUCLEOTIDE SEQUENCE</scope>
    <source>
        <tissue evidence="3">Leaf</tissue>
    </source>
</reference>
<evidence type="ECO:0000313" key="3">
    <source>
        <dbReference type="EMBL" id="URE22623.1"/>
    </source>
</evidence>
<keyword evidence="4" id="KW-1185">Reference proteome</keyword>
<accession>A0A9E7H3Q2</accession>
<dbReference type="InterPro" id="IPR026939">
    <property type="entry name" value="ZNF706/At2g23090_sf"/>
</dbReference>
<dbReference type="PANTHER" id="PTHR33788:SF1">
    <property type="entry name" value="ZINC-BINDING PROTEIN"/>
    <property type="match status" value="1"/>
</dbReference>
<gene>
    <name evidence="3" type="ORF">MUK42_06590</name>
</gene>
<feature type="compositionally biased region" description="Polar residues" evidence="1">
    <location>
        <begin position="76"/>
        <end position="85"/>
    </location>
</feature>
<dbReference type="OrthoDB" id="370932at2759"/>
<evidence type="ECO:0000313" key="4">
    <source>
        <dbReference type="Proteomes" id="UP001055439"/>
    </source>
</evidence>
<dbReference type="Proteomes" id="UP001055439">
    <property type="component" value="Chromosome 8"/>
</dbReference>
<protein>
    <submittedName>
        <fullName evidence="3">4F5 protein family</fullName>
    </submittedName>
</protein>
<feature type="region of interest" description="Disordered" evidence="1">
    <location>
        <begin position="1"/>
        <end position="29"/>
    </location>
</feature>
<feature type="compositionally biased region" description="Basic residues" evidence="1">
    <location>
        <begin position="102"/>
        <end position="112"/>
    </location>
</feature>
<dbReference type="AlphaFoldDB" id="A0A9E7H3Q2"/>